<dbReference type="InParanoid" id="A0A0D0DBC9"/>
<protein>
    <submittedName>
        <fullName evidence="1">Uncharacterized protein</fullName>
    </submittedName>
</protein>
<gene>
    <name evidence="1" type="ORF">PAXRUDRAFT_64606</name>
</gene>
<feature type="non-terminal residue" evidence="1">
    <location>
        <position position="106"/>
    </location>
</feature>
<feature type="non-terminal residue" evidence="1">
    <location>
        <position position="1"/>
    </location>
</feature>
<proteinExistence type="predicted"/>
<dbReference type="EMBL" id="KN828771">
    <property type="protein sequence ID" value="KIK74540.1"/>
    <property type="molecule type" value="Genomic_DNA"/>
</dbReference>
<organism evidence="1 2">
    <name type="scientific">Paxillus rubicundulus Ve08.2h10</name>
    <dbReference type="NCBI Taxonomy" id="930991"/>
    <lineage>
        <taxon>Eukaryota</taxon>
        <taxon>Fungi</taxon>
        <taxon>Dikarya</taxon>
        <taxon>Basidiomycota</taxon>
        <taxon>Agaricomycotina</taxon>
        <taxon>Agaricomycetes</taxon>
        <taxon>Agaricomycetidae</taxon>
        <taxon>Boletales</taxon>
        <taxon>Paxilineae</taxon>
        <taxon>Paxillaceae</taxon>
        <taxon>Paxillus</taxon>
    </lineage>
</organism>
<dbReference type="OrthoDB" id="3269232at2759"/>
<accession>A0A0D0DBC9</accession>
<dbReference type="Proteomes" id="UP000054538">
    <property type="component" value="Unassembled WGS sequence"/>
</dbReference>
<sequence length="106" mass="12067">PLTLTRKQKHDLLEVEPETERERAFQKALDEAYANVLYYKSTLMGIQSNVVLQSMYCDKLSGQLTAQEERKSKKTKGGHLVSDGLPRLLTGNEFFKKVVDHQKAAE</sequence>
<keyword evidence="2" id="KW-1185">Reference proteome</keyword>
<evidence type="ECO:0000313" key="1">
    <source>
        <dbReference type="EMBL" id="KIK74540.1"/>
    </source>
</evidence>
<dbReference type="HOGENOM" id="CLU_166268_0_0_1"/>
<reference evidence="2" key="2">
    <citation type="submission" date="2015-01" db="EMBL/GenBank/DDBJ databases">
        <title>Evolutionary Origins and Diversification of the Mycorrhizal Mutualists.</title>
        <authorList>
            <consortium name="DOE Joint Genome Institute"/>
            <consortium name="Mycorrhizal Genomics Consortium"/>
            <person name="Kohler A."/>
            <person name="Kuo A."/>
            <person name="Nagy L.G."/>
            <person name="Floudas D."/>
            <person name="Copeland A."/>
            <person name="Barry K.W."/>
            <person name="Cichocki N."/>
            <person name="Veneault-Fourrey C."/>
            <person name="LaButti K."/>
            <person name="Lindquist E.A."/>
            <person name="Lipzen A."/>
            <person name="Lundell T."/>
            <person name="Morin E."/>
            <person name="Murat C."/>
            <person name="Riley R."/>
            <person name="Ohm R."/>
            <person name="Sun H."/>
            <person name="Tunlid A."/>
            <person name="Henrissat B."/>
            <person name="Grigoriev I.V."/>
            <person name="Hibbett D.S."/>
            <person name="Martin F."/>
        </authorList>
    </citation>
    <scope>NUCLEOTIDE SEQUENCE [LARGE SCALE GENOMIC DNA]</scope>
    <source>
        <strain evidence="2">Ve08.2h10</strain>
    </source>
</reference>
<reference evidence="1 2" key="1">
    <citation type="submission" date="2014-04" db="EMBL/GenBank/DDBJ databases">
        <authorList>
            <consortium name="DOE Joint Genome Institute"/>
            <person name="Kuo A."/>
            <person name="Kohler A."/>
            <person name="Jargeat P."/>
            <person name="Nagy L.G."/>
            <person name="Floudas D."/>
            <person name="Copeland A."/>
            <person name="Barry K.W."/>
            <person name="Cichocki N."/>
            <person name="Veneault-Fourrey C."/>
            <person name="LaButti K."/>
            <person name="Lindquist E.A."/>
            <person name="Lipzen A."/>
            <person name="Lundell T."/>
            <person name="Morin E."/>
            <person name="Murat C."/>
            <person name="Sun H."/>
            <person name="Tunlid A."/>
            <person name="Henrissat B."/>
            <person name="Grigoriev I.V."/>
            <person name="Hibbett D.S."/>
            <person name="Martin F."/>
            <person name="Nordberg H.P."/>
            <person name="Cantor M.N."/>
            <person name="Hua S.X."/>
        </authorList>
    </citation>
    <scope>NUCLEOTIDE SEQUENCE [LARGE SCALE GENOMIC DNA]</scope>
    <source>
        <strain evidence="1 2">Ve08.2h10</strain>
    </source>
</reference>
<evidence type="ECO:0000313" key="2">
    <source>
        <dbReference type="Proteomes" id="UP000054538"/>
    </source>
</evidence>
<name>A0A0D0DBC9_9AGAM</name>
<dbReference type="AlphaFoldDB" id="A0A0D0DBC9"/>